<dbReference type="GO" id="GO:0003983">
    <property type="term" value="F:UTP:glucose-1-phosphate uridylyltransferase activity"/>
    <property type="evidence" value="ECO:0007669"/>
    <property type="project" value="UniProtKB-EC"/>
</dbReference>
<keyword evidence="5 11" id="KW-0548">Nucleotidyltransferase</keyword>
<dbReference type="InterPro" id="IPR005771">
    <property type="entry name" value="GalU_uridylyltTrfase_bac/arc"/>
</dbReference>
<keyword evidence="4" id="KW-0808">Transferase</keyword>
<dbReference type="SUPFAM" id="SSF53448">
    <property type="entry name" value="Nucleotide-diphospho-sugar transferases"/>
    <property type="match status" value="1"/>
</dbReference>
<dbReference type="EC" id="2.7.7.9" evidence="2"/>
<evidence type="ECO:0000256" key="3">
    <source>
        <dbReference type="ARBA" id="ARBA00019048"/>
    </source>
</evidence>
<proteinExistence type="inferred from homology"/>
<evidence type="ECO:0000256" key="1">
    <source>
        <dbReference type="ARBA" id="ARBA00006890"/>
    </source>
</evidence>
<evidence type="ECO:0000256" key="2">
    <source>
        <dbReference type="ARBA" id="ARBA00012415"/>
    </source>
</evidence>
<reference evidence="11" key="1">
    <citation type="submission" date="2020-10" db="EMBL/GenBank/DDBJ databases">
        <authorList>
            <person name="Gilroy R."/>
        </authorList>
    </citation>
    <scope>NUCLEOTIDE SEQUENCE</scope>
    <source>
        <strain evidence="11">CHK121-14286</strain>
    </source>
</reference>
<protein>
    <recommendedName>
        <fullName evidence="3">UTP--glucose-1-phosphate uridylyltransferase</fullName>
        <ecNumber evidence="2">2.7.7.9</ecNumber>
    </recommendedName>
    <alternativeName>
        <fullName evidence="6">Alpha-D-glucosyl-1-phosphate uridylyltransferase</fullName>
    </alternativeName>
    <alternativeName>
        <fullName evidence="7">UDP-glucose pyrophosphorylase</fullName>
    </alternativeName>
    <alternativeName>
        <fullName evidence="8">Uridine diphosphoglucose pyrophosphorylase</fullName>
    </alternativeName>
</protein>
<evidence type="ECO:0000256" key="9">
    <source>
        <dbReference type="ARBA" id="ARBA00048128"/>
    </source>
</evidence>
<dbReference type="GO" id="GO:0006011">
    <property type="term" value="P:UDP-alpha-D-glucose metabolic process"/>
    <property type="evidence" value="ECO:0007669"/>
    <property type="project" value="InterPro"/>
</dbReference>
<evidence type="ECO:0000256" key="4">
    <source>
        <dbReference type="ARBA" id="ARBA00022679"/>
    </source>
</evidence>
<comment type="similarity">
    <text evidence="1">Belongs to the UDPGP type 2 family.</text>
</comment>
<evidence type="ECO:0000259" key="10">
    <source>
        <dbReference type="Pfam" id="PF00483"/>
    </source>
</evidence>
<evidence type="ECO:0000256" key="7">
    <source>
        <dbReference type="ARBA" id="ARBA00031959"/>
    </source>
</evidence>
<name>A0A9D1E3D0_9BACT</name>
<dbReference type="Pfam" id="PF00483">
    <property type="entry name" value="NTP_transferase"/>
    <property type="match status" value="1"/>
</dbReference>
<dbReference type="EMBL" id="DVHL01000006">
    <property type="protein sequence ID" value="HIR65372.1"/>
    <property type="molecule type" value="Genomic_DNA"/>
</dbReference>
<dbReference type="Gene3D" id="3.90.550.10">
    <property type="entry name" value="Spore Coat Polysaccharide Biosynthesis Protein SpsA, Chain A"/>
    <property type="match status" value="1"/>
</dbReference>
<comment type="caution">
    <text evidence="11">The sequence shown here is derived from an EMBL/GenBank/DDBJ whole genome shotgun (WGS) entry which is preliminary data.</text>
</comment>
<evidence type="ECO:0000256" key="6">
    <source>
        <dbReference type="ARBA" id="ARBA00031455"/>
    </source>
</evidence>
<evidence type="ECO:0000256" key="8">
    <source>
        <dbReference type="ARBA" id="ARBA00032341"/>
    </source>
</evidence>
<dbReference type="Proteomes" id="UP000824200">
    <property type="component" value="Unassembled WGS sequence"/>
</dbReference>
<accession>A0A9D1E3D0</accession>
<gene>
    <name evidence="11" type="ORF">IAC95_00555</name>
</gene>
<evidence type="ECO:0000313" key="11">
    <source>
        <dbReference type="EMBL" id="HIR65372.1"/>
    </source>
</evidence>
<sequence>MKVKKALILAAGKGTRFLPYTKAYPKEMLAVADKPALQLLVEEVVEAGITDIMIVISHEKQQVVKHFTPQPQYTRELRESGKVAEADAMQRLDHLADVKFVYQDVPNGTGKAVYLAKSWADGQPFVVLNGDDVMLSEKSVTLQMTEAFEKCNKTVVGVQAVTKEAIKKYATCKIVESYGRLHKIDDIVEKPQREEDIYSLLAPLGRYIVTPDVFDVIEKTPEKRGNETYLTDSLQIMAKNGGIFVYEFEGERFDFGDKLGYIKGFTKYALSDPRFKDEYLKFLKEIVK</sequence>
<dbReference type="PANTHER" id="PTHR43197:SF1">
    <property type="entry name" value="UTP--GLUCOSE-1-PHOSPHATE URIDYLYLTRANSFERASE"/>
    <property type="match status" value="1"/>
</dbReference>
<reference evidence="11" key="2">
    <citation type="journal article" date="2021" name="PeerJ">
        <title>Extensive microbial diversity within the chicken gut microbiome revealed by metagenomics and culture.</title>
        <authorList>
            <person name="Gilroy R."/>
            <person name="Ravi A."/>
            <person name="Getino M."/>
            <person name="Pursley I."/>
            <person name="Horton D.L."/>
            <person name="Alikhan N.F."/>
            <person name="Baker D."/>
            <person name="Gharbi K."/>
            <person name="Hall N."/>
            <person name="Watson M."/>
            <person name="Adriaenssens E.M."/>
            <person name="Foster-Nyarko E."/>
            <person name="Jarju S."/>
            <person name="Secka A."/>
            <person name="Antonio M."/>
            <person name="Oren A."/>
            <person name="Chaudhuri R.R."/>
            <person name="La Ragione R."/>
            <person name="Hildebrand F."/>
            <person name="Pallen M.J."/>
        </authorList>
    </citation>
    <scope>NUCLEOTIDE SEQUENCE</scope>
    <source>
        <strain evidence="11">CHK121-14286</strain>
    </source>
</reference>
<comment type="catalytic activity">
    <reaction evidence="9">
        <text>alpha-D-glucose 1-phosphate + UTP + H(+) = UDP-alpha-D-glucose + diphosphate</text>
        <dbReference type="Rhea" id="RHEA:19889"/>
        <dbReference type="ChEBI" id="CHEBI:15378"/>
        <dbReference type="ChEBI" id="CHEBI:33019"/>
        <dbReference type="ChEBI" id="CHEBI:46398"/>
        <dbReference type="ChEBI" id="CHEBI:58601"/>
        <dbReference type="ChEBI" id="CHEBI:58885"/>
        <dbReference type="EC" id="2.7.7.9"/>
    </reaction>
</comment>
<dbReference type="PANTHER" id="PTHR43197">
    <property type="entry name" value="UTP--GLUCOSE-1-PHOSPHATE URIDYLYLTRANSFERASE"/>
    <property type="match status" value="1"/>
</dbReference>
<dbReference type="InterPro" id="IPR005835">
    <property type="entry name" value="NTP_transferase_dom"/>
</dbReference>
<dbReference type="AlphaFoldDB" id="A0A9D1E3D0"/>
<evidence type="ECO:0000313" key="12">
    <source>
        <dbReference type="Proteomes" id="UP000824200"/>
    </source>
</evidence>
<organism evidence="11 12">
    <name type="scientific">Candidatus Fimimonas gallinarum</name>
    <dbReference type="NCBI Taxonomy" id="2840821"/>
    <lineage>
        <taxon>Bacteria</taxon>
        <taxon>Pseudomonadati</taxon>
        <taxon>Myxococcota</taxon>
        <taxon>Myxococcia</taxon>
        <taxon>Myxococcales</taxon>
        <taxon>Cystobacterineae</taxon>
        <taxon>Myxococcaceae</taxon>
        <taxon>Myxococcaceae incertae sedis</taxon>
        <taxon>Candidatus Fimimonas</taxon>
    </lineage>
</organism>
<evidence type="ECO:0000256" key="5">
    <source>
        <dbReference type="ARBA" id="ARBA00022695"/>
    </source>
</evidence>
<feature type="domain" description="Nucleotidyl transferase" evidence="10">
    <location>
        <begin position="5"/>
        <end position="267"/>
    </location>
</feature>
<dbReference type="InterPro" id="IPR029044">
    <property type="entry name" value="Nucleotide-diphossugar_trans"/>
</dbReference>